<accession>A0A6A6QMT2</accession>
<proteinExistence type="predicted"/>
<evidence type="ECO:0000313" key="1">
    <source>
        <dbReference type="EMBL" id="KAF2493691.1"/>
    </source>
</evidence>
<organism evidence="1 2">
    <name type="scientific">Lophium mytilinum</name>
    <dbReference type="NCBI Taxonomy" id="390894"/>
    <lineage>
        <taxon>Eukaryota</taxon>
        <taxon>Fungi</taxon>
        <taxon>Dikarya</taxon>
        <taxon>Ascomycota</taxon>
        <taxon>Pezizomycotina</taxon>
        <taxon>Dothideomycetes</taxon>
        <taxon>Pleosporomycetidae</taxon>
        <taxon>Mytilinidiales</taxon>
        <taxon>Mytilinidiaceae</taxon>
        <taxon>Lophium</taxon>
    </lineage>
</organism>
<dbReference type="OrthoDB" id="3649185at2759"/>
<dbReference type="InterPro" id="IPR011333">
    <property type="entry name" value="SKP1/BTB/POZ_sf"/>
</dbReference>
<dbReference type="EMBL" id="MU004191">
    <property type="protein sequence ID" value="KAF2493691.1"/>
    <property type="molecule type" value="Genomic_DNA"/>
</dbReference>
<dbReference type="Proteomes" id="UP000799750">
    <property type="component" value="Unassembled WGS sequence"/>
</dbReference>
<dbReference type="Gene3D" id="3.30.710.10">
    <property type="entry name" value="Potassium Channel Kv1.1, Chain A"/>
    <property type="match status" value="1"/>
</dbReference>
<name>A0A6A6QMT2_9PEZI</name>
<evidence type="ECO:0000313" key="2">
    <source>
        <dbReference type="Proteomes" id="UP000799750"/>
    </source>
</evidence>
<dbReference type="AlphaFoldDB" id="A0A6A6QMT2"/>
<dbReference type="PANTHER" id="PTHR47843:SF5">
    <property type="entry name" value="BTB_POZ DOMAIN PROTEIN"/>
    <property type="match status" value="1"/>
</dbReference>
<gene>
    <name evidence="1" type="ORF">BU16DRAFT_590336</name>
</gene>
<dbReference type="PANTHER" id="PTHR47843">
    <property type="entry name" value="BTB DOMAIN-CONTAINING PROTEIN-RELATED"/>
    <property type="match status" value="1"/>
</dbReference>
<reference evidence="1" key="1">
    <citation type="journal article" date="2020" name="Stud. Mycol.">
        <title>101 Dothideomycetes genomes: a test case for predicting lifestyles and emergence of pathogens.</title>
        <authorList>
            <person name="Haridas S."/>
            <person name="Albert R."/>
            <person name="Binder M."/>
            <person name="Bloem J."/>
            <person name="Labutti K."/>
            <person name="Salamov A."/>
            <person name="Andreopoulos B."/>
            <person name="Baker S."/>
            <person name="Barry K."/>
            <person name="Bills G."/>
            <person name="Bluhm B."/>
            <person name="Cannon C."/>
            <person name="Castanera R."/>
            <person name="Culley D."/>
            <person name="Daum C."/>
            <person name="Ezra D."/>
            <person name="Gonzalez J."/>
            <person name="Henrissat B."/>
            <person name="Kuo A."/>
            <person name="Liang C."/>
            <person name="Lipzen A."/>
            <person name="Lutzoni F."/>
            <person name="Magnuson J."/>
            <person name="Mondo S."/>
            <person name="Nolan M."/>
            <person name="Ohm R."/>
            <person name="Pangilinan J."/>
            <person name="Park H.-J."/>
            <person name="Ramirez L."/>
            <person name="Alfaro M."/>
            <person name="Sun H."/>
            <person name="Tritt A."/>
            <person name="Yoshinaga Y."/>
            <person name="Zwiers L.-H."/>
            <person name="Turgeon B."/>
            <person name="Goodwin S."/>
            <person name="Spatafora J."/>
            <person name="Crous P."/>
            <person name="Grigoriev I."/>
        </authorList>
    </citation>
    <scope>NUCLEOTIDE SEQUENCE</scope>
    <source>
        <strain evidence="1">CBS 269.34</strain>
    </source>
</reference>
<evidence type="ECO:0008006" key="3">
    <source>
        <dbReference type="Google" id="ProtNLM"/>
    </source>
</evidence>
<keyword evidence="2" id="KW-1185">Reference proteome</keyword>
<sequence length="209" mass="23986">MCSQIPFFEKACKEGVYKEGHERLVDLSHDEYLAVNAMIQYAYTGDYEPRDHVNTYNRALFHVQVYAIASKYNLSDLQEVSSKRFEPVIKEGCYERWFPDVIRAVYDSSFPRDHHLRDIVANIMIEHQPAFAAKGEENFMDELLEELGGFARDCFARLSKKVKDEQEGASKDAAKMIRSANCHLCGHQIFRGPFSRPHLCPGCGATSYF</sequence>
<protein>
    <recommendedName>
        <fullName evidence="3">BTB domain-containing protein</fullName>
    </recommendedName>
</protein>